<evidence type="ECO:0000313" key="2">
    <source>
        <dbReference type="EMBL" id="OPJ90448.1"/>
    </source>
</evidence>
<sequence>MPRTHSEQLQKAGGHRAGLAGSSSSPAPALLPLGTWAALPPGDSPLLPPLRKPTGGKDFLPPLSGAFLHPIGRSDLPQVQPDFWA</sequence>
<gene>
    <name evidence="2" type="ORF">AV530_008639</name>
</gene>
<comment type="caution">
    <text evidence="2">The sequence shown here is derived from an EMBL/GenBank/DDBJ whole genome shotgun (WGS) entry which is preliminary data.</text>
</comment>
<reference evidence="2 3" key="1">
    <citation type="submission" date="2016-02" db="EMBL/GenBank/DDBJ databases">
        <title>Band-tailed pigeon sequencing and assembly.</title>
        <authorList>
            <person name="Soares A.E."/>
            <person name="Novak B.J."/>
            <person name="Rice E.S."/>
            <person name="O'Connell B."/>
            <person name="Chang D."/>
            <person name="Weber S."/>
            <person name="Shapiro B."/>
        </authorList>
    </citation>
    <scope>NUCLEOTIDE SEQUENCE [LARGE SCALE GENOMIC DNA]</scope>
    <source>
        <strain evidence="2">BTP2013</strain>
        <tissue evidence="2">Blood</tissue>
    </source>
</reference>
<dbReference type="Proteomes" id="UP000190648">
    <property type="component" value="Unassembled WGS sequence"/>
</dbReference>
<protein>
    <submittedName>
        <fullName evidence="2">Uncharacterized protein</fullName>
    </submittedName>
</protein>
<dbReference type="EMBL" id="LSYS01000242">
    <property type="protein sequence ID" value="OPJ90448.1"/>
    <property type="molecule type" value="Genomic_DNA"/>
</dbReference>
<dbReference type="AlphaFoldDB" id="A0A1V4L219"/>
<keyword evidence="3" id="KW-1185">Reference proteome</keyword>
<name>A0A1V4L219_PATFA</name>
<proteinExistence type="predicted"/>
<feature type="region of interest" description="Disordered" evidence="1">
    <location>
        <begin position="1"/>
        <end position="33"/>
    </location>
</feature>
<evidence type="ECO:0000256" key="1">
    <source>
        <dbReference type="SAM" id="MobiDB-lite"/>
    </source>
</evidence>
<evidence type="ECO:0000313" key="3">
    <source>
        <dbReference type="Proteomes" id="UP000190648"/>
    </source>
</evidence>
<organism evidence="2 3">
    <name type="scientific">Patagioenas fasciata monilis</name>
    <dbReference type="NCBI Taxonomy" id="372326"/>
    <lineage>
        <taxon>Eukaryota</taxon>
        <taxon>Metazoa</taxon>
        <taxon>Chordata</taxon>
        <taxon>Craniata</taxon>
        <taxon>Vertebrata</taxon>
        <taxon>Euteleostomi</taxon>
        <taxon>Archelosauria</taxon>
        <taxon>Archosauria</taxon>
        <taxon>Dinosauria</taxon>
        <taxon>Saurischia</taxon>
        <taxon>Theropoda</taxon>
        <taxon>Coelurosauria</taxon>
        <taxon>Aves</taxon>
        <taxon>Neognathae</taxon>
        <taxon>Neoaves</taxon>
        <taxon>Columbimorphae</taxon>
        <taxon>Columbiformes</taxon>
        <taxon>Columbidae</taxon>
        <taxon>Patagioenas</taxon>
    </lineage>
</organism>
<feature type="compositionally biased region" description="Low complexity" evidence="1">
    <location>
        <begin position="17"/>
        <end position="33"/>
    </location>
</feature>
<accession>A0A1V4L219</accession>